<comment type="caution">
    <text evidence="9">The sequence shown here is derived from an EMBL/GenBank/DDBJ whole genome shotgun (WGS) entry which is preliminary data.</text>
</comment>
<feature type="chain" id="PRO_5034224153" evidence="7">
    <location>
        <begin position="18"/>
        <end position="610"/>
    </location>
</feature>
<organism evidence="9 10">
    <name type="scientific">Mycena sanguinolenta</name>
    <dbReference type="NCBI Taxonomy" id="230812"/>
    <lineage>
        <taxon>Eukaryota</taxon>
        <taxon>Fungi</taxon>
        <taxon>Dikarya</taxon>
        <taxon>Basidiomycota</taxon>
        <taxon>Agaricomycotina</taxon>
        <taxon>Agaricomycetes</taxon>
        <taxon>Agaricomycetidae</taxon>
        <taxon>Agaricales</taxon>
        <taxon>Marasmiineae</taxon>
        <taxon>Mycenaceae</taxon>
        <taxon>Mycena</taxon>
    </lineage>
</organism>
<dbReference type="GO" id="GO:0050660">
    <property type="term" value="F:flavin adenine dinucleotide binding"/>
    <property type="evidence" value="ECO:0007669"/>
    <property type="project" value="InterPro"/>
</dbReference>
<dbReference type="InterPro" id="IPR036188">
    <property type="entry name" value="FAD/NAD-bd_sf"/>
</dbReference>
<dbReference type="SUPFAM" id="SSF51905">
    <property type="entry name" value="FAD/NAD(P)-binding domain"/>
    <property type="match status" value="1"/>
</dbReference>
<dbReference type="Proteomes" id="UP000623467">
    <property type="component" value="Unassembled WGS sequence"/>
</dbReference>
<dbReference type="Gene3D" id="3.30.560.10">
    <property type="entry name" value="Glucose Oxidase, domain 3"/>
    <property type="match status" value="1"/>
</dbReference>
<dbReference type="PANTHER" id="PTHR11552">
    <property type="entry name" value="GLUCOSE-METHANOL-CHOLINE GMC OXIDOREDUCTASE"/>
    <property type="match status" value="1"/>
</dbReference>
<dbReference type="Pfam" id="PF05199">
    <property type="entry name" value="GMC_oxred_C"/>
    <property type="match status" value="1"/>
</dbReference>
<dbReference type="Pfam" id="PF00732">
    <property type="entry name" value="GMC_oxred_N"/>
    <property type="match status" value="1"/>
</dbReference>
<keyword evidence="10" id="KW-1185">Reference proteome</keyword>
<evidence type="ECO:0000259" key="8">
    <source>
        <dbReference type="PROSITE" id="PS00624"/>
    </source>
</evidence>
<evidence type="ECO:0000256" key="3">
    <source>
        <dbReference type="ARBA" id="ARBA00022630"/>
    </source>
</evidence>
<dbReference type="GO" id="GO:0016614">
    <property type="term" value="F:oxidoreductase activity, acting on CH-OH group of donors"/>
    <property type="evidence" value="ECO:0007669"/>
    <property type="project" value="InterPro"/>
</dbReference>
<keyword evidence="3" id="KW-0285">Flavoprotein</keyword>
<evidence type="ECO:0000256" key="6">
    <source>
        <dbReference type="SAM" id="MobiDB-lite"/>
    </source>
</evidence>
<evidence type="ECO:0000256" key="7">
    <source>
        <dbReference type="SAM" id="SignalP"/>
    </source>
</evidence>
<sequence>MLSRCLSLLLSAGTALGAIYTSFPQLPTELIFDFIVVGGAPLPYLATKLELHAAGGGAGNVVANRLTENPAFSVLVLEAGPLPEGLNYSVPFFQSYLRYPNPRDWNYTTAPLTGINNQVQQYPRGRLLGGCTSMNGMQYVRGPNSDYNRYARVTGDPGWSWDSMLHYFKKSEHWTPPTDGHKTTGQFDPAVHGFNGLVGVSLSGSPLGLSEFIPRSLQVTQELPDQFPFNLDYNSGTPIGLGWSQNTIKNGKRSSSYTSYLAPEFIARPNLHVLLNSQVTRIIQTSQSPKRFMTVEFAENREGSRHRLTASKEVVISAGALETPKLLLNSGIGDETALRSFGIQTLVDLPDVGKNLSVHVGFSVNFFTNSTDTQDSIYLNETLRNMLLDEWIATDGGGVLGWSSSTQLSHWNRLPDSLFETFPDPSSGPDSPHCGAGPSDGLNSATSSGAHFISAMASLVTPTSRGTISLNTTDPFDQPIIDMASLTTDFDIAALREAMKLSLLFLSTPAWDGYILGPANNITNATSDADLEAYARAHSAPNAHVVGTASMSPRGADWGVVDPDLLVKGVAQLRIVDASILPYVLPANKVTWLPPLKPATTLPSFSRRWA</sequence>
<dbReference type="PANTHER" id="PTHR11552:SF147">
    <property type="entry name" value="CHOLINE DEHYDROGENASE, MITOCHONDRIAL"/>
    <property type="match status" value="1"/>
</dbReference>
<gene>
    <name evidence="9" type="ORF">MSAN_01920500</name>
</gene>
<dbReference type="EMBL" id="JACAZH010000021">
    <property type="protein sequence ID" value="KAF7344393.1"/>
    <property type="molecule type" value="Genomic_DNA"/>
</dbReference>
<comment type="cofactor">
    <cofactor evidence="1 5">
        <name>FAD</name>
        <dbReference type="ChEBI" id="CHEBI:57692"/>
    </cofactor>
</comment>
<dbReference type="Gene3D" id="3.50.50.60">
    <property type="entry name" value="FAD/NAD(P)-binding domain"/>
    <property type="match status" value="1"/>
</dbReference>
<name>A0A8H6XN85_9AGAR</name>
<evidence type="ECO:0000256" key="4">
    <source>
        <dbReference type="ARBA" id="ARBA00022827"/>
    </source>
</evidence>
<feature type="region of interest" description="Disordered" evidence="6">
    <location>
        <begin position="420"/>
        <end position="441"/>
    </location>
</feature>
<feature type="domain" description="Glucose-methanol-choline oxidoreductase N-terminal" evidence="8">
    <location>
        <begin position="319"/>
        <end position="333"/>
    </location>
</feature>
<evidence type="ECO:0000256" key="1">
    <source>
        <dbReference type="ARBA" id="ARBA00001974"/>
    </source>
</evidence>
<dbReference type="InterPro" id="IPR012132">
    <property type="entry name" value="GMC_OxRdtase"/>
</dbReference>
<dbReference type="InterPro" id="IPR000172">
    <property type="entry name" value="GMC_OxRdtase_N"/>
</dbReference>
<dbReference type="PIRSF" id="PIRSF000137">
    <property type="entry name" value="Alcohol_oxidase"/>
    <property type="match status" value="1"/>
</dbReference>
<dbReference type="SUPFAM" id="SSF54373">
    <property type="entry name" value="FAD-linked reductases, C-terminal domain"/>
    <property type="match status" value="1"/>
</dbReference>
<feature type="binding site" evidence="5">
    <location>
        <position position="279"/>
    </location>
    <ligand>
        <name>FAD</name>
        <dbReference type="ChEBI" id="CHEBI:57692"/>
    </ligand>
</feature>
<accession>A0A8H6XN85</accession>
<dbReference type="AlphaFoldDB" id="A0A8H6XN85"/>
<reference evidence="9" key="1">
    <citation type="submission" date="2020-05" db="EMBL/GenBank/DDBJ databases">
        <title>Mycena genomes resolve the evolution of fungal bioluminescence.</title>
        <authorList>
            <person name="Tsai I.J."/>
        </authorList>
    </citation>
    <scope>NUCLEOTIDE SEQUENCE</scope>
    <source>
        <strain evidence="9">160909Yilan</strain>
    </source>
</reference>
<evidence type="ECO:0000256" key="5">
    <source>
        <dbReference type="PIRSR" id="PIRSR000137-2"/>
    </source>
</evidence>
<evidence type="ECO:0000313" key="9">
    <source>
        <dbReference type="EMBL" id="KAF7344393.1"/>
    </source>
</evidence>
<evidence type="ECO:0000313" key="10">
    <source>
        <dbReference type="Proteomes" id="UP000623467"/>
    </source>
</evidence>
<protein>
    <submittedName>
        <fullName evidence="9">Aryl-alcohol-oxidase from pleurotus Eryingii</fullName>
    </submittedName>
</protein>
<comment type="similarity">
    <text evidence="2">Belongs to the GMC oxidoreductase family.</text>
</comment>
<keyword evidence="7" id="KW-0732">Signal</keyword>
<proteinExistence type="inferred from homology"/>
<keyword evidence="4 5" id="KW-0274">FAD</keyword>
<dbReference type="OrthoDB" id="269227at2759"/>
<feature type="signal peptide" evidence="7">
    <location>
        <begin position="1"/>
        <end position="17"/>
    </location>
</feature>
<evidence type="ECO:0000256" key="2">
    <source>
        <dbReference type="ARBA" id="ARBA00010790"/>
    </source>
</evidence>
<dbReference type="InterPro" id="IPR007867">
    <property type="entry name" value="GMC_OxRtase_C"/>
</dbReference>
<dbReference type="PROSITE" id="PS00624">
    <property type="entry name" value="GMC_OXRED_2"/>
    <property type="match status" value="1"/>
</dbReference>